<keyword evidence="5 7" id="KW-1133">Transmembrane helix</keyword>
<evidence type="ECO:0000256" key="1">
    <source>
        <dbReference type="ARBA" id="ARBA00004651"/>
    </source>
</evidence>
<feature type="transmembrane region" description="Helical" evidence="7">
    <location>
        <begin position="208"/>
        <end position="231"/>
    </location>
</feature>
<dbReference type="InterPro" id="IPR035906">
    <property type="entry name" value="MetI-like_sf"/>
</dbReference>
<organism evidence="10 11">
    <name type="scientific">Streptomyces acidicola</name>
    <dbReference type="NCBI Taxonomy" id="2596892"/>
    <lineage>
        <taxon>Bacteria</taxon>
        <taxon>Bacillati</taxon>
        <taxon>Actinomycetota</taxon>
        <taxon>Actinomycetes</taxon>
        <taxon>Kitasatosporales</taxon>
        <taxon>Streptomycetaceae</taxon>
        <taxon>Streptomyces</taxon>
    </lineage>
</organism>
<dbReference type="PANTHER" id="PTHR43744:SF6">
    <property type="entry name" value="ABC TRANSPORTER PERMEASE PROTEIN YESQ-RELATED"/>
    <property type="match status" value="1"/>
</dbReference>
<feature type="transmembrane region" description="Helical" evidence="7">
    <location>
        <begin position="167"/>
        <end position="187"/>
    </location>
</feature>
<dbReference type="SUPFAM" id="SSF161098">
    <property type="entry name" value="MetI-like"/>
    <property type="match status" value="1"/>
</dbReference>
<comment type="subcellular location">
    <subcellularLocation>
        <location evidence="1 7">Cell membrane</location>
        <topology evidence="1 7">Multi-pass membrane protein</topology>
    </subcellularLocation>
</comment>
<reference evidence="10 11" key="1">
    <citation type="submission" date="2019-09" db="EMBL/GenBank/DDBJ databases">
        <authorList>
            <person name="Duangmal K."/>
            <person name="Teo W.F.A."/>
            <person name="Lipun K."/>
        </authorList>
    </citation>
    <scope>NUCLEOTIDE SEQUENCE [LARGE SCALE GENOMIC DNA]</scope>
    <source>
        <strain evidence="10 11">K1PN6</strain>
    </source>
</reference>
<dbReference type="InterPro" id="IPR000515">
    <property type="entry name" value="MetI-like"/>
</dbReference>
<dbReference type="AlphaFoldDB" id="A0A5N8WK09"/>
<feature type="transmembrane region" description="Helical" evidence="7">
    <location>
        <begin position="270"/>
        <end position="293"/>
    </location>
</feature>
<dbReference type="Proteomes" id="UP000373149">
    <property type="component" value="Unassembled WGS sequence"/>
</dbReference>
<evidence type="ECO:0000256" key="7">
    <source>
        <dbReference type="RuleBase" id="RU363032"/>
    </source>
</evidence>
<accession>A0A5N8WK09</accession>
<name>A0A5N8WK09_9ACTN</name>
<dbReference type="PROSITE" id="PS50928">
    <property type="entry name" value="ABC_TM1"/>
    <property type="match status" value="1"/>
</dbReference>
<comment type="caution">
    <text evidence="10">The sequence shown here is derived from an EMBL/GenBank/DDBJ whole genome shotgun (WGS) entry which is preliminary data.</text>
</comment>
<evidence type="ECO:0000313" key="10">
    <source>
        <dbReference type="EMBL" id="MPY47452.1"/>
    </source>
</evidence>
<evidence type="ECO:0000313" key="11">
    <source>
        <dbReference type="Proteomes" id="UP000373149"/>
    </source>
</evidence>
<dbReference type="GO" id="GO:0005886">
    <property type="term" value="C:plasma membrane"/>
    <property type="evidence" value="ECO:0007669"/>
    <property type="project" value="UniProtKB-SubCell"/>
</dbReference>
<keyword evidence="3" id="KW-1003">Cell membrane</keyword>
<protein>
    <submittedName>
        <fullName evidence="10">Carbohydrate ABC transporter permease</fullName>
    </submittedName>
</protein>
<dbReference type="GO" id="GO:0055085">
    <property type="term" value="P:transmembrane transport"/>
    <property type="evidence" value="ECO:0007669"/>
    <property type="project" value="InterPro"/>
</dbReference>
<feature type="transmembrane region" description="Helical" evidence="7">
    <location>
        <begin position="133"/>
        <end position="155"/>
    </location>
</feature>
<dbReference type="Gene3D" id="1.10.3720.10">
    <property type="entry name" value="MetI-like"/>
    <property type="match status" value="1"/>
</dbReference>
<feature type="transmembrane region" description="Helical" evidence="7">
    <location>
        <begin position="33"/>
        <end position="54"/>
    </location>
</feature>
<feature type="region of interest" description="Disordered" evidence="8">
    <location>
        <begin position="1"/>
        <end position="24"/>
    </location>
</feature>
<feature type="transmembrane region" description="Helical" evidence="7">
    <location>
        <begin position="100"/>
        <end position="121"/>
    </location>
</feature>
<dbReference type="CDD" id="cd06261">
    <property type="entry name" value="TM_PBP2"/>
    <property type="match status" value="1"/>
</dbReference>
<keyword evidence="4 7" id="KW-0812">Transmembrane</keyword>
<comment type="similarity">
    <text evidence="7">Belongs to the binding-protein-dependent transport system permease family.</text>
</comment>
<evidence type="ECO:0000256" key="5">
    <source>
        <dbReference type="ARBA" id="ARBA00022989"/>
    </source>
</evidence>
<gene>
    <name evidence="10" type="ORF">FPZ41_02115</name>
</gene>
<evidence type="ECO:0000259" key="9">
    <source>
        <dbReference type="PROSITE" id="PS50928"/>
    </source>
</evidence>
<keyword evidence="11" id="KW-1185">Reference proteome</keyword>
<feature type="domain" description="ABC transmembrane type-1" evidence="9">
    <location>
        <begin position="96"/>
        <end position="288"/>
    </location>
</feature>
<proteinExistence type="inferred from homology"/>
<dbReference type="Pfam" id="PF00528">
    <property type="entry name" value="BPD_transp_1"/>
    <property type="match status" value="1"/>
</dbReference>
<evidence type="ECO:0000256" key="2">
    <source>
        <dbReference type="ARBA" id="ARBA00022448"/>
    </source>
</evidence>
<evidence type="ECO:0000256" key="4">
    <source>
        <dbReference type="ARBA" id="ARBA00022692"/>
    </source>
</evidence>
<evidence type="ECO:0000256" key="3">
    <source>
        <dbReference type="ARBA" id="ARBA00022475"/>
    </source>
</evidence>
<evidence type="ECO:0000256" key="6">
    <source>
        <dbReference type="ARBA" id="ARBA00023136"/>
    </source>
</evidence>
<dbReference type="EMBL" id="VMNX01000002">
    <property type="protein sequence ID" value="MPY47452.1"/>
    <property type="molecule type" value="Genomic_DNA"/>
</dbReference>
<keyword evidence="6 7" id="KW-0472">Membrane</keyword>
<keyword evidence="2 7" id="KW-0813">Transport</keyword>
<evidence type="ECO:0000256" key="8">
    <source>
        <dbReference type="SAM" id="MobiDB-lite"/>
    </source>
</evidence>
<dbReference type="RefSeq" id="WP_152858328.1">
    <property type="nucleotide sequence ID" value="NZ_VMNX01000002.1"/>
</dbReference>
<sequence>MTTITQLVGKSTPPPATVPASRPSTAGRRAARALLYVVLTVGVVAMLYPLVWLLSASLKPADEIFGSVGLLPRSWDLSNYVNGWTSADGSTFGRPLLNSVVVSLGAVVGNIVSCSLAAFAFARLEFRFKRTAFALMMVTIMLPAQVTIIPQYILFHYLGWVNTYLPLILPKFFAVDAFFIFLMVQFIRGIPRDLDDAAALDGCNPGKIYLKVILPLLTPALVTTAIFTFLWTYNDFFSQLIYISESQLYTVPLALRQFIDGTGQSEFGPMFAMSVVSLLPTLVLFLIFQRLIVDGISTSGMKG</sequence>
<dbReference type="PANTHER" id="PTHR43744">
    <property type="entry name" value="ABC TRANSPORTER PERMEASE PROTEIN MG189-RELATED-RELATED"/>
    <property type="match status" value="1"/>
</dbReference>